<dbReference type="EMBL" id="BAAAYX010000002">
    <property type="protein sequence ID" value="GAA3694005.1"/>
    <property type="molecule type" value="Genomic_DNA"/>
</dbReference>
<keyword evidence="1" id="KW-1133">Transmembrane helix</keyword>
<name>A0ABP7CSR5_9ACTN</name>
<keyword evidence="1" id="KW-0812">Transmembrane</keyword>
<dbReference type="InterPro" id="IPR046291">
    <property type="entry name" value="DUF6328"/>
</dbReference>
<evidence type="ECO:0000313" key="3">
    <source>
        <dbReference type="Proteomes" id="UP001500051"/>
    </source>
</evidence>
<accession>A0ABP7CSR5</accession>
<feature type="transmembrane region" description="Helical" evidence="1">
    <location>
        <begin position="69"/>
        <end position="90"/>
    </location>
</feature>
<feature type="transmembrane region" description="Helical" evidence="1">
    <location>
        <begin position="140"/>
        <end position="160"/>
    </location>
</feature>
<evidence type="ECO:0000313" key="2">
    <source>
        <dbReference type="EMBL" id="GAA3694005.1"/>
    </source>
</evidence>
<evidence type="ECO:0000256" key="1">
    <source>
        <dbReference type="SAM" id="Phobius"/>
    </source>
</evidence>
<keyword evidence="3" id="KW-1185">Reference proteome</keyword>
<comment type="caution">
    <text evidence="2">The sequence shown here is derived from an EMBL/GenBank/DDBJ whole genome shotgun (WGS) entry which is preliminary data.</text>
</comment>
<protein>
    <recommendedName>
        <fullName evidence="4">Sodium:proton antiporter</fullName>
    </recommendedName>
</protein>
<evidence type="ECO:0008006" key="4">
    <source>
        <dbReference type="Google" id="ProtNLM"/>
    </source>
</evidence>
<reference evidence="3" key="1">
    <citation type="journal article" date="2019" name="Int. J. Syst. Evol. Microbiol.">
        <title>The Global Catalogue of Microorganisms (GCM) 10K type strain sequencing project: providing services to taxonomists for standard genome sequencing and annotation.</title>
        <authorList>
            <consortium name="The Broad Institute Genomics Platform"/>
            <consortium name="The Broad Institute Genome Sequencing Center for Infectious Disease"/>
            <person name="Wu L."/>
            <person name="Ma J."/>
        </authorList>
    </citation>
    <scope>NUCLEOTIDE SEQUENCE [LARGE SCALE GENOMIC DNA]</scope>
    <source>
        <strain evidence="3">JCM 16548</strain>
    </source>
</reference>
<gene>
    <name evidence="2" type="ORF">GCM10022204_07190</name>
</gene>
<proteinExistence type="predicted"/>
<sequence>MIGLEVEMMDVDPRDGRDETENERMDRNWNDILQELRVTQTGTQILSGFLLTLAFQPRFASLDTFQRGVYVGLVILAGVTIVLGLTPVNLHRSLFRLHLKVSVVTVGHYALRLQLAGVALIVVGTVLFVLDVAVGRTVGVISAAALMVLIVLAAAVPVLIRRLGAGGERRR</sequence>
<dbReference type="RefSeq" id="WP_344810900.1">
    <property type="nucleotide sequence ID" value="NZ_BAAAYX010000002.1"/>
</dbReference>
<keyword evidence="1" id="KW-0472">Membrane</keyword>
<feature type="transmembrane region" description="Helical" evidence="1">
    <location>
        <begin position="111"/>
        <end position="134"/>
    </location>
</feature>
<dbReference type="Pfam" id="PF19853">
    <property type="entry name" value="DUF6328"/>
    <property type="match status" value="1"/>
</dbReference>
<organism evidence="2 3">
    <name type="scientific">Microlunatus aurantiacus</name>
    <dbReference type="NCBI Taxonomy" id="446786"/>
    <lineage>
        <taxon>Bacteria</taxon>
        <taxon>Bacillati</taxon>
        <taxon>Actinomycetota</taxon>
        <taxon>Actinomycetes</taxon>
        <taxon>Propionibacteriales</taxon>
        <taxon>Propionibacteriaceae</taxon>
        <taxon>Microlunatus</taxon>
    </lineage>
</organism>
<dbReference type="Proteomes" id="UP001500051">
    <property type="component" value="Unassembled WGS sequence"/>
</dbReference>